<dbReference type="Proteomes" id="UP000298030">
    <property type="component" value="Unassembled WGS sequence"/>
</dbReference>
<feature type="non-terminal residue" evidence="1">
    <location>
        <position position="1"/>
    </location>
</feature>
<comment type="caution">
    <text evidence="1">The sequence shown here is derived from an EMBL/GenBank/DDBJ whole genome shotgun (WGS) entry which is preliminary data.</text>
</comment>
<name>A0A4Y7SID4_COPMI</name>
<dbReference type="EMBL" id="QPFP01000106">
    <property type="protein sequence ID" value="TEB21595.1"/>
    <property type="molecule type" value="Genomic_DNA"/>
</dbReference>
<dbReference type="AlphaFoldDB" id="A0A4Y7SID4"/>
<sequence length="56" mass="6204">FSQTAVSGITPTLQCCRHHYPLPIAKARIISYFTRHLPLQVFGDVADVSESVEVCT</sequence>
<proteinExistence type="predicted"/>
<protein>
    <submittedName>
        <fullName evidence="1">Uncharacterized protein</fullName>
    </submittedName>
</protein>
<accession>A0A4Y7SID4</accession>
<keyword evidence="2" id="KW-1185">Reference proteome</keyword>
<reference evidence="1 2" key="1">
    <citation type="journal article" date="2019" name="Nat. Ecol. Evol.">
        <title>Megaphylogeny resolves global patterns of mushroom evolution.</title>
        <authorList>
            <person name="Varga T."/>
            <person name="Krizsan K."/>
            <person name="Foldi C."/>
            <person name="Dima B."/>
            <person name="Sanchez-Garcia M."/>
            <person name="Sanchez-Ramirez S."/>
            <person name="Szollosi G.J."/>
            <person name="Szarkandi J.G."/>
            <person name="Papp V."/>
            <person name="Albert L."/>
            <person name="Andreopoulos W."/>
            <person name="Angelini C."/>
            <person name="Antonin V."/>
            <person name="Barry K.W."/>
            <person name="Bougher N.L."/>
            <person name="Buchanan P."/>
            <person name="Buyck B."/>
            <person name="Bense V."/>
            <person name="Catcheside P."/>
            <person name="Chovatia M."/>
            <person name="Cooper J."/>
            <person name="Damon W."/>
            <person name="Desjardin D."/>
            <person name="Finy P."/>
            <person name="Geml J."/>
            <person name="Haridas S."/>
            <person name="Hughes K."/>
            <person name="Justo A."/>
            <person name="Karasinski D."/>
            <person name="Kautmanova I."/>
            <person name="Kiss B."/>
            <person name="Kocsube S."/>
            <person name="Kotiranta H."/>
            <person name="LaButti K.M."/>
            <person name="Lechner B.E."/>
            <person name="Liimatainen K."/>
            <person name="Lipzen A."/>
            <person name="Lukacs Z."/>
            <person name="Mihaltcheva S."/>
            <person name="Morgado L.N."/>
            <person name="Niskanen T."/>
            <person name="Noordeloos M.E."/>
            <person name="Ohm R.A."/>
            <person name="Ortiz-Santana B."/>
            <person name="Ovrebo C."/>
            <person name="Racz N."/>
            <person name="Riley R."/>
            <person name="Savchenko A."/>
            <person name="Shiryaev A."/>
            <person name="Soop K."/>
            <person name="Spirin V."/>
            <person name="Szebenyi C."/>
            <person name="Tomsovsky M."/>
            <person name="Tulloss R.E."/>
            <person name="Uehling J."/>
            <person name="Grigoriev I.V."/>
            <person name="Vagvolgyi C."/>
            <person name="Papp T."/>
            <person name="Martin F.M."/>
            <person name="Miettinen O."/>
            <person name="Hibbett D.S."/>
            <person name="Nagy L.G."/>
        </authorList>
    </citation>
    <scope>NUCLEOTIDE SEQUENCE [LARGE SCALE GENOMIC DNA]</scope>
    <source>
        <strain evidence="1 2">FP101781</strain>
    </source>
</reference>
<evidence type="ECO:0000313" key="1">
    <source>
        <dbReference type="EMBL" id="TEB21595.1"/>
    </source>
</evidence>
<organism evidence="1 2">
    <name type="scientific">Coprinellus micaceus</name>
    <name type="common">Glistening ink-cap mushroom</name>
    <name type="synonym">Coprinus micaceus</name>
    <dbReference type="NCBI Taxonomy" id="71717"/>
    <lineage>
        <taxon>Eukaryota</taxon>
        <taxon>Fungi</taxon>
        <taxon>Dikarya</taxon>
        <taxon>Basidiomycota</taxon>
        <taxon>Agaricomycotina</taxon>
        <taxon>Agaricomycetes</taxon>
        <taxon>Agaricomycetidae</taxon>
        <taxon>Agaricales</taxon>
        <taxon>Agaricineae</taxon>
        <taxon>Psathyrellaceae</taxon>
        <taxon>Coprinellus</taxon>
    </lineage>
</organism>
<gene>
    <name evidence="1" type="ORF">FA13DRAFT_1741735</name>
</gene>
<evidence type="ECO:0000313" key="2">
    <source>
        <dbReference type="Proteomes" id="UP000298030"/>
    </source>
</evidence>